<comment type="caution">
    <text evidence="2">The sequence shown here is derived from an EMBL/GenBank/DDBJ whole genome shotgun (WGS) entry which is preliminary data.</text>
</comment>
<dbReference type="PANTHER" id="PTHR43861">
    <property type="entry name" value="TRANS-ACONITATE 2-METHYLTRANSFERASE-RELATED"/>
    <property type="match status" value="1"/>
</dbReference>
<dbReference type="InterPro" id="IPR013216">
    <property type="entry name" value="Methyltransf_11"/>
</dbReference>
<gene>
    <name evidence="2" type="ORF">LCGC14_1015190</name>
</gene>
<dbReference type="Pfam" id="PF08241">
    <property type="entry name" value="Methyltransf_11"/>
    <property type="match status" value="1"/>
</dbReference>
<name>A0A0F9MZ16_9ZZZZ</name>
<protein>
    <recommendedName>
        <fullName evidence="1">Methyltransferase type 11 domain-containing protein</fullName>
    </recommendedName>
</protein>
<accession>A0A0F9MZ16</accession>
<dbReference type="CDD" id="cd02440">
    <property type="entry name" value="AdoMet_MTases"/>
    <property type="match status" value="1"/>
</dbReference>
<sequence length="263" mass="31663">MFLLVKNKSLYLIGKIYSHIPKKIKAYLLLAFYRIVYIFYVSDKYYCPICKSYFRKFLDNISMDNRKNVLCPKCGSFERHRLIWLFLKRETNLFKKSLKVLHFAPIFYQQKIFKKLSNLDYLSVDLDSPLVMVKMDITNILYRDNYFDVILCNHVLEHVYDDKKALKELFRVLKQGGWAIITCPIDYNREKKFEDQFIKTAEDRKKHYGSQDHLRIYGRDFKGFLESVGFKVDELNYINSLPYNLVLKMCLNENEKIYFCIKE</sequence>
<reference evidence="2" key="1">
    <citation type="journal article" date="2015" name="Nature">
        <title>Complex archaea that bridge the gap between prokaryotes and eukaryotes.</title>
        <authorList>
            <person name="Spang A."/>
            <person name="Saw J.H."/>
            <person name="Jorgensen S.L."/>
            <person name="Zaremba-Niedzwiedzka K."/>
            <person name="Martijn J."/>
            <person name="Lind A.E."/>
            <person name="van Eijk R."/>
            <person name="Schleper C."/>
            <person name="Guy L."/>
            <person name="Ettema T.J."/>
        </authorList>
    </citation>
    <scope>NUCLEOTIDE SEQUENCE</scope>
</reference>
<dbReference type="Gene3D" id="3.40.50.150">
    <property type="entry name" value="Vaccinia Virus protein VP39"/>
    <property type="match status" value="1"/>
</dbReference>
<dbReference type="AlphaFoldDB" id="A0A0F9MZ16"/>
<evidence type="ECO:0000313" key="2">
    <source>
        <dbReference type="EMBL" id="KKN12570.1"/>
    </source>
</evidence>
<dbReference type="EMBL" id="LAZR01004019">
    <property type="protein sequence ID" value="KKN12570.1"/>
    <property type="molecule type" value="Genomic_DNA"/>
</dbReference>
<dbReference type="SUPFAM" id="SSF53335">
    <property type="entry name" value="S-adenosyl-L-methionine-dependent methyltransferases"/>
    <property type="match status" value="1"/>
</dbReference>
<feature type="domain" description="Methyltransferase type 11" evidence="1">
    <location>
        <begin position="130"/>
        <end position="181"/>
    </location>
</feature>
<proteinExistence type="predicted"/>
<evidence type="ECO:0000259" key="1">
    <source>
        <dbReference type="Pfam" id="PF08241"/>
    </source>
</evidence>
<dbReference type="InterPro" id="IPR029063">
    <property type="entry name" value="SAM-dependent_MTases_sf"/>
</dbReference>
<organism evidence="2">
    <name type="scientific">marine sediment metagenome</name>
    <dbReference type="NCBI Taxonomy" id="412755"/>
    <lineage>
        <taxon>unclassified sequences</taxon>
        <taxon>metagenomes</taxon>
        <taxon>ecological metagenomes</taxon>
    </lineage>
</organism>
<dbReference type="GO" id="GO:0008757">
    <property type="term" value="F:S-adenosylmethionine-dependent methyltransferase activity"/>
    <property type="evidence" value="ECO:0007669"/>
    <property type="project" value="InterPro"/>
</dbReference>